<reference evidence="2" key="1">
    <citation type="journal article" date="2022" name="bioRxiv">
        <title>Sequencing and chromosome-scale assembly of the giantPleurodeles waltlgenome.</title>
        <authorList>
            <person name="Brown T."/>
            <person name="Elewa A."/>
            <person name="Iarovenko S."/>
            <person name="Subramanian E."/>
            <person name="Araus A.J."/>
            <person name="Petzold A."/>
            <person name="Susuki M."/>
            <person name="Suzuki K.-i.T."/>
            <person name="Hayashi T."/>
            <person name="Toyoda A."/>
            <person name="Oliveira C."/>
            <person name="Osipova E."/>
            <person name="Leigh N.D."/>
            <person name="Simon A."/>
            <person name="Yun M.H."/>
        </authorList>
    </citation>
    <scope>NUCLEOTIDE SEQUENCE</scope>
    <source>
        <strain evidence="2">20211129_DDA</strain>
        <tissue evidence="2">Liver</tissue>
    </source>
</reference>
<organism evidence="2 3">
    <name type="scientific">Pleurodeles waltl</name>
    <name type="common">Iberian ribbed newt</name>
    <dbReference type="NCBI Taxonomy" id="8319"/>
    <lineage>
        <taxon>Eukaryota</taxon>
        <taxon>Metazoa</taxon>
        <taxon>Chordata</taxon>
        <taxon>Craniata</taxon>
        <taxon>Vertebrata</taxon>
        <taxon>Euteleostomi</taxon>
        <taxon>Amphibia</taxon>
        <taxon>Batrachia</taxon>
        <taxon>Caudata</taxon>
        <taxon>Salamandroidea</taxon>
        <taxon>Salamandridae</taxon>
        <taxon>Pleurodelinae</taxon>
        <taxon>Pleurodeles</taxon>
    </lineage>
</organism>
<keyword evidence="3" id="KW-1185">Reference proteome</keyword>
<dbReference type="EMBL" id="JANPWB010000011">
    <property type="protein sequence ID" value="KAJ1129019.1"/>
    <property type="molecule type" value="Genomic_DNA"/>
</dbReference>
<proteinExistence type="predicted"/>
<evidence type="ECO:0000256" key="1">
    <source>
        <dbReference type="SAM" id="MobiDB-lite"/>
    </source>
</evidence>
<comment type="caution">
    <text evidence="2">The sequence shown here is derived from an EMBL/GenBank/DDBJ whole genome shotgun (WGS) entry which is preliminary data.</text>
</comment>
<dbReference type="InterPro" id="IPR052055">
    <property type="entry name" value="Hepadnavirus_pol/RT"/>
</dbReference>
<evidence type="ECO:0000313" key="3">
    <source>
        <dbReference type="Proteomes" id="UP001066276"/>
    </source>
</evidence>
<feature type="compositionally biased region" description="Polar residues" evidence="1">
    <location>
        <begin position="397"/>
        <end position="410"/>
    </location>
</feature>
<dbReference type="AlphaFoldDB" id="A0AAV7PQ25"/>
<dbReference type="CDD" id="cd09275">
    <property type="entry name" value="RNase_HI_RT_DIRS1"/>
    <property type="match status" value="1"/>
</dbReference>
<evidence type="ECO:0008006" key="4">
    <source>
        <dbReference type="Google" id="ProtNLM"/>
    </source>
</evidence>
<dbReference type="PANTHER" id="PTHR33050:SF8">
    <property type="entry name" value="REVERSE TRANSCRIPTASE DOMAIN-CONTAINING PROTEIN"/>
    <property type="match status" value="1"/>
</dbReference>
<protein>
    <recommendedName>
        <fullName evidence="4">RNase H type-1 domain-containing protein</fullName>
    </recommendedName>
</protein>
<evidence type="ECO:0000313" key="2">
    <source>
        <dbReference type="EMBL" id="KAJ1129019.1"/>
    </source>
</evidence>
<dbReference type="PANTHER" id="PTHR33050">
    <property type="entry name" value="REVERSE TRANSCRIPTASE DOMAIN-CONTAINING PROTEIN"/>
    <property type="match status" value="1"/>
</dbReference>
<sequence length="417" mass="46610">MSEESKVRAALALLKLAGRMDLVWEEDLAPGCPVRRASAGEAVAVAVLLGHLNFACRVVRAGRTFCRRLALALSGQALPHHHVRLKVGVREDLRMWSTFLESFNEIPLKVWRECEWDVQLFSDAAGSMGFGLYWEGCWCAKEWPNEWKNGGRSIAFLELFPMIVAVCLWGAELRQSRVLFRVDNMAVVQLVNRQSAREARVLQLMHVFVLQCLRNDIHFRARHVLGVNNDIADALSHSQWERFHGLATGVALTRIRMPVTLREGVVLEVYRTYRAWLSRVMAVEVKVQEALRLLQEAGRMDLVRVEVVGALWPVRRAASMFAYALHASQNEGGECAAKWEGLDARRQDRGKGRGRGIATHPSQVQPAVPKRALVWLQGDGDSQCVGVFAMAGKGEEQASQGAENPQERTSGTGGRAW</sequence>
<dbReference type="Proteomes" id="UP001066276">
    <property type="component" value="Chromosome 7"/>
</dbReference>
<accession>A0AAV7PQ25</accession>
<feature type="region of interest" description="Disordered" evidence="1">
    <location>
        <begin position="394"/>
        <end position="417"/>
    </location>
</feature>
<name>A0AAV7PQ25_PLEWA</name>
<gene>
    <name evidence="2" type="ORF">NDU88_007390</name>
</gene>